<name>A0A2T2WXD2_9FIRM</name>
<gene>
    <name evidence="1" type="ORF">C7B43_12755</name>
</gene>
<reference evidence="1 2" key="1">
    <citation type="journal article" date="2014" name="BMC Genomics">
        <title>Comparison of environmental and isolate Sulfobacillus genomes reveals diverse carbon, sulfur, nitrogen, and hydrogen metabolisms.</title>
        <authorList>
            <person name="Justice N.B."/>
            <person name="Norman A."/>
            <person name="Brown C.T."/>
            <person name="Singh A."/>
            <person name="Thomas B.C."/>
            <person name="Banfield J.F."/>
        </authorList>
    </citation>
    <scope>NUCLEOTIDE SEQUENCE [LARGE SCALE GENOMIC DNA]</scope>
    <source>
        <strain evidence="1">AMDSBA1</strain>
    </source>
</reference>
<dbReference type="EMBL" id="PXYT01000031">
    <property type="protein sequence ID" value="PSR26900.1"/>
    <property type="molecule type" value="Genomic_DNA"/>
</dbReference>
<evidence type="ECO:0008006" key="3">
    <source>
        <dbReference type="Google" id="ProtNLM"/>
    </source>
</evidence>
<protein>
    <recommendedName>
        <fullName evidence="3">Type I-B CRISPR-associated protein Cas8b/Csh1</fullName>
    </recommendedName>
</protein>
<dbReference type="Proteomes" id="UP000242699">
    <property type="component" value="Unassembled WGS sequence"/>
</dbReference>
<comment type="caution">
    <text evidence="1">The sequence shown here is derived from an EMBL/GenBank/DDBJ whole genome shotgun (WGS) entry which is preliminary data.</text>
</comment>
<evidence type="ECO:0000313" key="1">
    <source>
        <dbReference type="EMBL" id="PSR26900.1"/>
    </source>
</evidence>
<organism evidence="1 2">
    <name type="scientific">Sulfobacillus benefaciens</name>
    <dbReference type="NCBI Taxonomy" id="453960"/>
    <lineage>
        <taxon>Bacteria</taxon>
        <taxon>Bacillati</taxon>
        <taxon>Bacillota</taxon>
        <taxon>Clostridia</taxon>
        <taxon>Eubacteriales</taxon>
        <taxon>Clostridiales Family XVII. Incertae Sedis</taxon>
        <taxon>Sulfobacillus</taxon>
    </lineage>
</organism>
<accession>A0A2T2WXD2</accession>
<sequence>MIRLGKPFVEGAVEPSVLLRQLTDIEGKGRDFYQQVFLVEIEDEAVHVLPYRQWGELQTQEKKRTVFVPDLHLAVAAPVIVPTGGNARVPQGRYAVPVYPFYRHDQVNTVASLSSFLNGRVAKTFDGSRYSGIVAAVSEELAERIMDAPESKGLIVLVDVHSGAYSHEPPFNPRDGVRLGPGHDENQELWANLAWILDKLWWAKLEEGGQYGHDQDGVCSFCHKPGEVVSLYSKAWPWFSVTWTAPFSTEVSRSALHEAIAVCQQCYAALSYGGKLFTDLSNSISPQILQEVFKGNVNAPRLSSVPRLNGSALVLPVLDSVLENEMFQQNILQGVRKMREKAGSESGADRHLGQIVGFDARLPEELADDAFRLTLIYYTIQNADVQLWAVIEDVLPSSVARLYDDLLFDLNEYAQELEFPSYQRSIPSLLGRAYGSGYLWQSLTHVLRLEELKRERFVHRVSANLQEAGKASLHGSLWPLQTEAKFYMLFSWFLRRLHVLASPTQQEEKGGGGIMRTWQELQAMANGDPSALAFGDDVEDLGFVMGHLVRRFSAQYYRKTSKDYLTQRVMTFGTALTPDVAGFRALGKIEELSHMLNMGLDPSFRQRIAVCLAEFTRNAEAVRKVRDAFMAAFWSGYGLYDLGSPQRAVKNADAPIQETN</sequence>
<proteinExistence type="predicted"/>
<dbReference type="Pfam" id="PF09484">
    <property type="entry name" value="Cas_TM1802"/>
    <property type="match status" value="1"/>
</dbReference>
<evidence type="ECO:0000313" key="2">
    <source>
        <dbReference type="Proteomes" id="UP000242699"/>
    </source>
</evidence>
<dbReference type="AlphaFoldDB" id="A0A2T2WXD2"/>
<dbReference type="InterPro" id="IPR013389">
    <property type="entry name" value="CRISPR-assoc_prot_Cas8b"/>
</dbReference>